<dbReference type="Gene3D" id="2.130.10.10">
    <property type="entry name" value="YVTN repeat-like/Quinoprotein amine dehydrogenase"/>
    <property type="match status" value="3"/>
</dbReference>
<dbReference type="PANTHER" id="PTHR47199">
    <property type="entry name" value="PHOTOSYSTEM II STABILITY/ASSEMBLY FACTOR HCF136, CHLOROPLASTIC"/>
    <property type="match status" value="1"/>
</dbReference>
<dbReference type="InterPro" id="IPR022409">
    <property type="entry name" value="PKD/Chitinase_dom"/>
</dbReference>
<sequence>MASIRQRLWLALASLCAGLIACGGGSRAPAPTPLPDTLSLQAPQRAEAGERITLQLSGLAGAANAQDLSWDWQFGDSGTSSSPVQVEHPFAQPGQYEVRLTLRNGAGQQRTLQTRVEVGHFQRLIGRDCSQTDSRGWCWQMPTRAVHEIHDIHFAESGWGLAVGATGQLSRSEDGGRSWVVLPSPTSAALRWVRAGANDTAFAVTEDLRLLASEDRGMHWLDRGRLPLGRLGDLWLHGPRTLIASGTAEGPFAFLQVAVSTDGGSNWRSVSAFASAVGQGGQIWDRYWQAVSLDLGQTWHGPGNFDTPVLALASSGALRVDRITSDRGQTGLQALRHGRSEDGGLQFSSAPIEWPPELPADSLLKALRLGPGGQGIALFESGGYFSAAGQELTRLVLSSRDGGASWQPVGAPLADQLNQFWEHEPLLDSGAVQFVQAGTTMLWDTRNTAAVAVQVPGEPGRPQTLRRSGADTLLAGFGEGRAWRWYSSADLGRTWQPLPGSAGAEDEHRRIDGLGFFDAQSGLMLKSDGSVWRSEDGGRSWAWATVLGPATRTFSQLQLRKSGEAWALAEGRIFRSQDRGLHWQELGSPGEVVSVLRVLDDSAAFKLTVNCPGLSSFCSNSLHQSADGGRTWQALPAFGNMVDFDFANARQGVALTQAGELLHSQDGGQHWEKAPAEAGLERGRVRFDRLGRAWALPALGQPRVLRSVDQGRSWTTIALPAQPEPLTRTTGLLDIAFGDAQTGWISGERGLLFSTQDGGQTWQRQQSGSERRLATLFALDAQTVWIAGGAPETLLSTATGGR</sequence>
<dbReference type="SUPFAM" id="SSF49299">
    <property type="entry name" value="PKD domain"/>
    <property type="match status" value="1"/>
</dbReference>
<gene>
    <name evidence="5" type="ORF">I7X39_17750</name>
</gene>
<name>A0A931J4T1_9BURK</name>
<dbReference type="PROSITE" id="PS50093">
    <property type="entry name" value="PKD"/>
    <property type="match status" value="1"/>
</dbReference>
<evidence type="ECO:0000313" key="5">
    <source>
        <dbReference type="EMBL" id="MBH9578738.1"/>
    </source>
</evidence>
<feature type="signal peptide" evidence="3">
    <location>
        <begin position="1"/>
        <end position="21"/>
    </location>
</feature>
<comment type="caution">
    <text evidence="5">The sequence shown here is derived from an EMBL/GenBank/DDBJ whole genome shotgun (WGS) entry which is preliminary data.</text>
</comment>
<dbReference type="GO" id="GO:0009523">
    <property type="term" value="C:photosystem II"/>
    <property type="evidence" value="ECO:0007669"/>
    <property type="project" value="UniProtKB-KW"/>
</dbReference>
<dbReference type="InterPro" id="IPR035986">
    <property type="entry name" value="PKD_dom_sf"/>
</dbReference>
<reference evidence="5" key="1">
    <citation type="submission" date="2020-12" db="EMBL/GenBank/DDBJ databases">
        <title>The genome sequence of Inhella sp. 1Y17.</title>
        <authorList>
            <person name="Liu Y."/>
        </authorList>
    </citation>
    <scope>NUCLEOTIDE SEQUENCE</scope>
    <source>
        <strain evidence="5">1Y17</strain>
    </source>
</reference>
<feature type="domain" description="PKD" evidence="4">
    <location>
        <begin position="59"/>
        <end position="118"/>
    </location>
</feature>
<accession>A0A931J4T1</accession>
<dbReference type="InterPro" id="IPR028203">
    <property type="entry name" value="PSII_CF48-like_dom"/>
</dbReference>
<dbReference type="InterPro" id="IPR015943">
    <property type="entry name" value="WD40/YVTN_repeat-like_dom_sf"/>
</dbReference>
<dbReference type="Gene3D" id="2.60.40.10">
    <property type="entry name" value="Immunoglobulins"/>
    <property type="match status" value="1"/>
</dbReference>
<evidence type="ECO:0000259" key="4">
    <source>
        <dbReference type="PROSITE" id="PS50093"/>
    </source>
</evidence>
<evidence type="ECO:0000256" key="1">
    <source>
        <dbReference type="ARBA" id="ARBA00022531"/>
    </source>
</evidence>
<dbReference type="GO" id="GO:0015979">
    <property type="term" value="P:photosynthesis"/>
    <property type="evidence" value="ECO:0007669"/>
    <property type="project" value="UniProtKB-KW"/>
</dbReference>
<dbReference type="EMBL" id="JAEDAK010000014">
    <property type="protein sequence ID" value="MBH9578738.1"/>
    <property type="molecule type" value="Genomic_DNA"/>
</dbReference>
<proteinExistence type="predicted"/>
<dbReference type="SMART" id="SM00089">
    <property type="entry name" value="PKD"/>
    <property type="match status" value="1"/>
</dbReference>
<keyword evidence="2" id="KW-0604">Photosystem II</keyword>
<keyword evidence="1" id="KW-0602">Photosynthesis</keyword>
<dbReference type="AlphaFoldDB" id="A0A931J4T1"/>
<dbReference type="RefSeq" id="WP_198112504.1">
    <property type="nucleotide sequence ID" value="NZ_JAEDAK010000014.1"/>
</dbReference>
<evidence type="ECO:0000313" key="6">
    <source>
        <dbReference type="Proteomes" id="UP000613266"/>
    </source>
</evidence>
<dbReference type="PROSITE" id="PS51257">
    <property type="entry name" value="PROKAR_LIPOPROTEIN"/>
    <property type="match status" value="1"/>
</dbReference>
<evidence type="ECO:0000256" key="3">
    <source>
        <dbReference type="SAM" id="SignalP"/>
    </source>
</evidence>
<dbReference type="Pfam" id="PF18911">
    <property type="entry name" value="PKD_4"/>
    <property type="match status" value="1"/>
</dbReference>
<dbReference type="Pfam" id="PF14870">
    <property type="entry name" value="PSII_BNR"/>
    <property type="match status" value="1"/>
</dbReference>
<keyword evidence="6" id="KW-1185">Reference proteome</keyword>
<feature type="chain" id="PRO_5037963577" evidence="3">
    <location>
        <begin position="22"/>
        <end position="802"/>
    </location>
</feature>
<keyword evidence="3" id="KW-0732">Signal</keyword>
<dbReference type="CDD" id="cd15482">
    <property type="entry name" value="Sialidase_non-viral"/>
    <property type="match status" value="1"/>
</dbReference>
<organism evidence="5 6">
    <name type="scientific">Inhella proteolytica</name>
    <dbReference type="NCBI Taxonomy" id="2795029"/>
    <lineage>
        <taxon>Bacteria</taxon>
        <taxon>Pseudomonadati</taxon>
        <taxon>Pseudomonadota</taxon>
        <taxon>Betaproteobacteria</taxon>
        <taxon>Burkholderiales</taxon>
        <taxon>Sphaerotilaceae</taxon>
        <taxon>Inhella</taxon>
    </lineage>
</organism>
<dbReference type="PANTHER" id="PTHR47199:SF2">
    <property type="entry name" value="PHOTOSYSTEM II STABILITY_ASSEMBLY FACTOR HCF136, CHLOROPLASTIC"/>
    <property type="match status" value="1"/>
</dbReference>
<dbReference type="InterPro" id="IPR013783">
    <property type="entry name" value="Ig-like_fold"/>
</dbReference>
<evidence type="ECO:0000256" key="2">
    <source>
        <dbReference type="ARBA" id="ARBA00023276"/>
    </source>
</evidence>
<dbReference type="InterPro" id="IPR000601">
    <property type="entry name" value="PKD_dom"/>
</dbReference>
<dbReference type="Proteomes" id="UP000613266">
    <property type="component" value="Unassembled WGS sequence"/>
</dbReference>
<dbReference type="SUPFAM" id="SSF110296">
    <property type="entry name" value="Oligoxyloglucan reducing end-specific cellobiohydrolase"/>
    <property type="match status" value="3"/>
</dbReference>
<protein>
    <submittedName>
        <fullName evidence="5">PKD domain-containing protein</fullName>
    </submittedName>
</protein>
<dbReference type="CDD" id="cd00146">
    <property type="entry name" value="PKD"/>
    <property type="match status" value="1"/>
</dbReference>